<proteinExistence type="predicted"/>
<keyword evidence="3" id="KW-1185">Reference proteome</keyword>
<dbReference type="STRING" id="1752398.A8M32_06755"/>
<evidence type="ECO:0000313" key="2">
    <source>
        <dbReference type="EMBL" id="ODR92127.1"/>
    </source>
</evidence>
<reference evidence="3" key="1">
    <citation type="submission" date="2016-05" db="EMBL/GenBank/DDBJ databases">
        <authorList>
            <person name="Li Y."/>
        </authorList>
    </citation>
    <scope>NUCLEOTIDE SEQUENCE [LARGE SCALE GENOMIC DNA]</scope>
    <source>
        <strain evidence="3">YIC4027</strain>
    </source>
</reference>
<dbReference type="AlphaFoldDB" id="A0A1E3VFB3"/>
<accession>A0A1E3VFB3</accession>
<organism evidence="2 3">
    <name type="scientific">Sinorhizobium alkalisoli</name>
    <dbReference type="NCBI Taxonomy" id="1752398"/>
    <lineage>
        <taxon>Bacteria</taxon>
        <taxon>Pseudomonadati</taxon>
        <taxon>Pseudomonadota</taxon>
        <taxon>Alphaproteobacteria</taxon>
        <taxon>Hyphomicrobiales</taxon>
        <taxon>Rhizobiaceae</taxon>
        <taxon>Sinorhizobium/Ensifer group</taxon>
        <taxon>Sinorhizobium</taxon>
    </lineage>
</organism>
<dbReference type="EMBL" id="LYBW01000049">
    <property type="protein sequence ID" value="ODR92127.1"/>
    <property type="molecule type" value="Genomic_DNA"/>
</dbReference>
<sequence length="198" mass="21298">MSNQDNPRVPSDPGGLPITSPSADAPRGESTERTGGGGAERDLQKALWEDLDEGRRFAKEQVEQVKTDVTRKAEGQKNVAARQLSGVGTAIEKVGAELEQSDRQAIGRYAKQIGSSLQKFARDMEGRSLREIAAVAEDFGRRQPLAFLGLAAIAGLSASRFLVASSERRTAREPSGQTSGQSPSPARPRQIQEELRNG</sequence>
<protein>
    <submittedName>
        <fullName evidence="2">Nutrient deprivation-induced protein</fullName>
    </submittedName>
</protein>
<feature type="compositionally biased region" description="Low complexity" evidence="1">
    <location>
        <begin position="174"/>
        <end position="184"/>
    </location>
</feature>
<name>A0A1E3VFB3_9HYPH</name>
<dbReference type="OrthoDB" id="7889162at2"/>
<feature type="region of interest" description="Disordered" evidence="1">
    <location>
        <begin position="1"/>
        <end position="44"/>
    </location>
</feature>
<dbReference type="RefSeq" id="WP_069457645.1">
    <property type="nucleotide sequence ID" value="NZ_LYBW01000049.1"/>
</dbReference>
<comment type="caution">
    <text evidence="2">The sequence shown here is derived from an EMBL/GenBank/DDBJ whole genome shotgun (WGS) entry which is preliminary data.</text>
</comment>
<evidence type="ECO:0000256" key="1">
    <source>
        <dbReference type="SAM" id="MobiDB-lite"/>
    </source>
</evidence>
<gene>
    <name evidence="2" type="ORF">A8M32_06755</name>
</gene>
<dbReference type="Proteomes" id="UP000094342">
    <property type="component" value="Unassembled WGS sequence"/>
</dbReference>
<feature type="region of interest" description="Disordered" evidence="1">
    <location>
        <begin position="165"/>
        <end position="198"/>
    </location>
</feature>
<evidence type="ECO:0000313" key="3">
    <source>
        <dbReference type="Proteomes" id="UP000094342"/>
    </source>
</evidence>